<dbReference type="GO" id="GO:0042732">
    <property type="term" value="P:D-xylose metabolic process"/>
    <property type="evidence" value="ECO:0007669"/>
    <property type="project" value="UniProtKB-KW"/>
</dbReference>
<evidence type="ECO:0000256" key="3">
    <source>
        <dbReference type="ARBA" id="ARBA00022629"/>
    </source>
</evidence>
<evidence type="ECO:0000313" key="4">
    <source>
        <dbReference type="EMBL" id="AYQ75627.1"/>
    </source>
</evidence>
<dbReference type="InterPro" id="IPR036388">
    <property type="entry name" value="WH-like_DNA-bd_sf"/>
</dbReference>
<dbReference type="Gene3D" id="3.30.420.40">
    <property type="match status" value="2"/>
</dbReference>
<organism evidence="4 5">
    <name type="scientific">Cohnella candidum</name>
    <dbReference type="NCBI Taxonomy" id="2674991"/>
    <lineage>
        <taxon>Bacteria</taxon>
        <taxon>Bacillati</taxon>
        <taxon>Bacillota</taxon>
        <taxon>Bacilli</taxon>
        <taxon>Bacillales</taxon>
        <taxon>Paenibacillaceae</taxon>
        <taxon>Cohnella</taxon>
    </lineage>
</organism>
<dbReference type="AlphaFoldDB" id="A0A3G3K6E1"/>
<dbReference type="Gene3D" id="1.10.10.10">
    <property type="entry name" value="Winged helix-like DNA-binding domain superfamily/Winged helix DNA-binding domain"/>
    <property type="match status" value="1"/>
</dbReference>
<sequence length="339" mass="36966">MGGNTSLIREVNRNLVRHALKAQGTATKKQLSEATGLSLVTVGTVLQELISSGEVRETEPVSSNGGRPALKYAYNERHALVLILFPVERGGRLFIHRAVADLAGERLEEAEIPADIVELALFQRLIDESMAAYRQIRAIGIGLPGAEYEGELIVSDYENLKDKAILEHLGSRYRLPVVIENDVNAAAVGFWLARPSHPDTTGVYLYFPDRFPPGAGIFIDGKLYRGKRGFAGEVANIPLGIPWGDTALAASEERLCEALAKLAISVISVLNPDSVVLCGSFITADHIQTVKALCADRLPKAVLPEIVLSDTFEEDYARGMVVQTLSKLEPDLLLTRLER</sequence>
<comment type="function">
    <text evidence="1">Transcriptional repressor of xylose-utilizing enzymes.</text>
</comment>
<keyword evidence="3" id="KW-0859">Xylose metabolism</keyword>
<gene>
    <name evidence="4" type="ORF">EAV92_12680</name>
</gene>
<dbReference type="InterPro" id="IPR036390">
    <property type="entry name" value="WH_DNA-bd_sf"/>
</dbReference>
<name>A0A3G3K6E1_9BACL</name>
<reference evidence="4 5" key="1">
    <citation type="submission" date="2018-10" db="EMBL/GenBank/DDBJ databases">
        <title>Genome Sequence of Cohnella sp.</title>
        <authorList>
            <person name="Srinivasan S."/>
            <person name="Kim M.K."/>
        </authorList>
    </citation>
    <scope>NUCLEOTIDE SEQUENCE [LARGE SCALE GENOMIC DNA]</scope>
    <source>
        <strain evidence="4 5">18JY8-7</strain>
    </source>
</reference>
<dbReference type="KEGG" id="coh:EAV92_12680"/>
<dbReference type="SUPFAM" id="SSF46785">
    <property type="entry name" value="Winged helix' DNA-binding domain"/>
    <property type="match status" value="1"/>
</dbReference>
<comment type="similarity">
    <text evidence="2">Belongs to the ROK (NagC/XylR) family.</text>
</comment>
<dbReference type="Pfam" id="PF00480">
    <property type="entry name" value="ROK"/>
    <property type="match status" value="1"/>
</dbReference>
<dbReference type="CDD" id="cd23763">
    <property type="entry name" value="ASKHA_ATPase_ROK"/>
    <property type="match status" value="1"/>
</dbReference>
<evidence type="ECO:0000256" key="1">
    <source>
        <dbReference type="ARBA" id="ARBA00002486"/>
    </source>
</evidence>
<keyword evidence="3" id="KW-0119">Carbohydrate metabolism</keyword>
<keyword evidence="5" id="KW-1185">Reference proteome</keyword>
<evidence type="ECO:0000256" key="2">
    <source>
        <dbReference type="ARBA" id="ARBA00006479"/>
    </source>
</evidence>
<proteinExistence type="inferred from homology"/>
<dbReference type="InterPro" id="IPR000600">
    <property type="entry name" value="ROK"/>
</dbReference>
<accession>A0A3G3K6E1</accession>
<dbReference type="EMBL" id="CP033433">
    <property type="protein sequence ID" value="AYQ75627.1"/>
    <property type="molecule type" value="Genomic_DNA"/>
</dbReference>
<evidence type="ECO:0000313" key="5">
    <source>
        <dbReference type="Proteomes" id="UP000269097"/>
    </source>
</evidence>
<dbReference type="SUPFAM" id="SSF53067">
    <property type="entry name" value="Actin-like ATPase domain"/>
    <property type="match status" value="1"/>
</dbReference>
<protein>
    <submittedName>
        <fullName evidence="4">ROK family protein</fullName>
    </submittedName>
</protein>
<dbReference type="InterPro" id="IPR043129">
    <property type="entry name" value="ATPase_NBD"/>
</dbReference>
<dbReference type="PANTHER" id="PTHR18964">
    <property type="entry name" value="ROK (REPRESSOR, ORF, KINASE) FAMILY"/>
    <property type="match status" value="1"/>
</dbReference>
<dbReference type="Proteomes" id="UP000269097">
    <property type="component" value="Chromosome"/>
</dbReference>
<dbReference type="PANTHER" id="PTHR18964:SF149">
    <property type="entry name" value="BIFUNCTIONAL UDP-N-ACETYLGLUCOSAMINE 2-EPIMERASE_N-ACETYLMANNOSAMINE KINASE"/>
    <property type="match status" value="1"/>
</dbReference>